<comment type="caution">
    <text evidence="1">The sequence shown here is derived from an EMBL/GenBank/DDBJ whole genome shotgun (WGS) entry which is preliminary data.</text>
</comment>
<dbReference type="Proteomes" id="UP001642484">
    <property type="component" value="Unassembled WGS sequence"/>
</dbReference>
<organism evidence="1 2">
    <name type="scientific">Durusdinium trenchii</name>
    <dbReference type="NCBI Taxonomy" id="1381693"/>
    <lineage>
        <taxon>Eukaryota</taxon>
        <taxon>Sar</taxon>
        <taxon>Alveolata</taxon>
        <taxon>Dinophyceae</taxon>
        <taxon>Suessiales</taxon>
        <taxon>Symbiodiniaceae</taxon>
        <taxon>Durusdinium</taxon>
    </lineage>
</organism>
<name>A0ABP0HAG8_9DINO</name>
<evidence type="ECO:0000313" key="2">
    <source>
        <dbReference type="Proteomes" id="UP001642484"/>
    </source>
</evidence>
<evidence type="ECO:0000313" key="1">
    <source>
        <dbReference type="EMBL" id="CAK8987209.1"/>
    </source>
</evidence>
<sequence>MNGSEFWTGLVKSRVKPKRSERRAEVHSAPIFLSHCKSGTLMHPEFLSVGAATQASLVRLALGASQNYAAGAITSHLSTHPALVAKHFLDCTHLWSGTVCDMSNVEIGHGDYIGYRKMDCTSPRFQSSF</sequence>
<accession>A0ABP0HAG8</accession>
<keyword evidence="2" id="KW-1185">Reference proteome</keyword>
<protein>
    <submittedName>
        <fullName evidence="1">Uncharacterized protein</fullName>
    </submittedName>
</protein>
<gene>
    <name evidence="1" type="ORF">CCMP2556_LOCUS792</name>
</gene>
<reference evidence="1 2" key="1">
    <citation type="submission" date="2024-02" db="EMBL/GenBank/DDBJ databases">
        <authorList>
            <person name="Chen Y."/>
            <person name="Shah S."/>
            <person name="Dougan E. K."/>
            <person name="Thang M."/>
            <person name="Chan C."/>
        </authorList>
    </citation>
    <scope>NUCLEOTIDE SEQUENCE [LARGE SCALE GENOMIC DNA]</scope>
</reference>
<dbReference type="EMBL" id="CAXAMN010000237">
    <property type="protein sequence ID" value="CAK8987209.1"/>
    <property type="molecule type" value="Genomic_DNA"/>
</dbReference>
<proteinExistence type="predicted"/>